<evidence type="ECO:0000256" key="2">
    <source>
        <dbReference type="ARBA" id="ARBA00022741"/>
    </source>
</evidence>
<dbReference type="InterPro" id="IPR002423">
    <property type="entry name" value="Cpn60/GroEL/TCP-1"/>
</dbReference>
<dbReference type="SUPFAM" id="SSF54849">
    <property type="entry name" value="GroEL-intermediate domain like"/>
    <property type="match status" value="1"/>
</dbReference>
<evidence type="ECO:0000256" key="4">
    <source>
        <dbReference type="ARBA" id="ARBA00023186"/>
    </source>
</evidence>
<dbReference type="RefSeq" id="XP_002118274.1">
    <property type="nucleotide sequence ID" value="XM_002118238.1"/>
</dbReference>
<proteinExistence type="inferred from homology"/>
<keyword evidence="4 5" id="KW-0143">Chaperone</keyword>
<evidence type="ECO:0000256" key="5">
    <source>
        <dbReference type="RuleBase" id="RU004187"/>
    </source>
</evidence>
<dbReference type="OrthoDB" id="10248520at2759"/>
<protein>
    <recommendedName>
        <fullName evidence="9">T-complex protein 1 subunit delta</fullName>
    </recommendedName>
</protein>
<evidence type="ECO:0000313" key="7">
    <source>
        <dbReference type="EMBL" id="EDV19277.1"/>
    </source>
</evidence>
<dbReference type="InterPro" id="IPR002194">
    <property type="entry name" value="Chaperonin_TCP-1_CS"/>
</dbReference>
<reference evidence="7 8" key="1">
    <citation type="journal article" date="2008" name="Nature">
        <title>The Trichoplax genome and the nature of placozoans.</title>
        <authorList>
            <person name="Srivastava M."/>
            <person name="Begovic E."/>
            <person name="Chapman J."/>
            <person name="Putnam N.H."/>
            <person name="Hellsten U."/>
            <person name="Kawashima T."/>
            <person name="Kuo A."/>
            <person name="Mitros T."/>
            <person name="Salamov A."/>
            <person name="Carpenter M.L."/>
            <person name="Signorovitch A.Y."/>
            <person name="Moreno M.A."/>
            <person name="Kamm K."/>
            <person name="Grimwood J."/>
            <person name="Schmutz J."/>
            <person name="Shapiro H."/>
            <person name="Grigoriev I.V."/>
            <person name="Buss L.W."/>
            <person name="Schierwater B."/>
            <person name="Dellaporta S.L."/>
            <person name="Rokhsar D.S."/>
        </authorList>
    </citation>
    <scope>NUCLEOTIDE SEQUENCE [LARGE SCALE GENOMIC DNA]</scope>
    <source>
        <strain evidence="7 8">Grell-BS-1999</strain>
    </source>
</reference>
<dbReference type="Pfam" id="PF00118">
    <property type="entry name" value="Cpn60_TCP1"/>
    <property type="match status" value="1"/>
</dbReference>
<dbReference type="AlphaFoldDB" id="B3SDF4"/>
<dbReference type="eggNOG" id="KOG0358">
    <property type="taxonomic scope" value="Eukaryota"/>
</dbReference>
<dbReference type="InterPro" id="IPR027413">
    <property type="entry name" value="GROEL-like_equatorial_sf"/>
</dbReference>
<dbReference type="InterPro" id="IPR027410">
    <property type="entry name" value="TCP-1-like_intermed_sf"/>
</dbReference>
<accession>B3SDF4</accession>
<dbReference type="GO" id="GO:0016887">
    <property type="term" value="F:ATP hydrolysis activity"/>
    <property type="evidence" value="ECO:0007669"/>
    <property type="project" value="InterPro"/>
</dbReference>
<dbReference type="Gene3D" id="1.10.560.10">
    <property type="entry name" value="GroEL-like equatorial domain"/>
    <property type="match status" value="1"/>
</dbReference>
<dbReference type="GeneID" id="6759473"/>
<dbReference type="OMA" id="WVFIARI"/>
<gene>
    <name evidence="7" type="ORF">TRIADDRAFT_33841</name>
</gene>
<dbReference type="FunFam" id="1.10.560.10:FF:000053">
    <property type="entry name" value="T-complex protein 1 subunit delta"/>
    <property type="match status" value="1"/>
</dbReference>
<dbReference type="InParanoid" id="B3SDF4"/>
<dbReference type="SUPFAM" id="SSF48592">
    <property type="entry name" value="GroEL equatorial domain-like"/>
    <property type="match status" value="1"/>
</dbReference>
<dbReference type="GO" id="GO:0051082">
    <property type="term" value="F:unfolded protein binding"/>
    <property type="evidence" value="ECO:0007669"/>
    <property type="project" value="InterPro"/>
</dbReference>
<sequence>MPEASNSNAKSHDEQFRDKDKPAQIRDSNIVAAKAIADAIRTSLGPRGMDKMIRSGNGDVTITNDGATILKQMQVLHPAAKMLVELSKAQDIEAGDGTTSVVVMAGSLLNASSQLLAKGIHPTTIADAFQVAARGAVDLLKKLATPVDLSDRESLLKSASTSLNSKVVSQYSNLLAPISVDSVLRVIDPKTASNVDLRDIKLVRLLG</sequence>
<dbReference type="PROSITE" id="PS00995">
    <property type="entry name" value="TCP1_3"/>
    <property type="match status" value="1"/>
</dbReference>
<evidence type="ECO:0000256" key="3">
    <source>
        <dbReference type="ARBA" id="ARBA00022840"/>
    </source>
</evidence>
<dbReference type="EMBL" id="DS985278">
    <property type="protein sequence ID" value="EDV19277.1"/>
    <property type="molecule type" value="Genomic_DNA"/>
</dbReference>
<keyword evidence="3 5" id="KW-0067">ATP-binding</keyword>
<dbReference type="GO" id="GO:0140662">
    <property type="term" value="F:ATP-dependent protein folding chaperone"/>
    <property type="evidence" value="ECO:0007669"/>
    <property type="project" value="InterPro"/>
</dbReference>
<evidence type="ECO:0000256" key="1">
    <source>
        <dbReference type="ARBA" id="ARBA00008020"/>
    </source>
</evidence>
<dbReference type="InterPro" id="IPR017998">
    <property type="entry name" value="Chaperone_TCP-1"/>
</dbReference>
<keyword evidence="2 5" id="KW-0547">Nucleotide-binding</keyword>
<comment type="similarity">
    <text evidence="1 5">Belongs to the TCP-1 chaperonin family.</text>
</comment>
<evidence type="ECO:0008006" key="9">
    <source>
        <dbReference type="Google" id="ProtNLM"/>
    </source>
</evidence>
<dbReference type="HOGENOM" id="CLU_008891_2_0_1"/>
<evidence type="ECO:0000313" key="8">
    <source>
        <dbReference type="Proteomes" id="UP000009022"/>
    </source>
</evidence>
<feature type="compositionally biased region" description="Basic and acidic residues" evidence="6">
    <location>
        <begin position="10"/>
        <end position="24"/>
    </location>
</feature>
<dbReference type="PANTHER" id="PTHR11353">
    <property type="entry name" value="CHAPERONIN"/>
    <property type="match status" value="1"/>
</dbReference>
<dbReference type="CTD" id="6759473"/>
<dbReference type="PRINTS" id="PR00304">
    <property type="entry name" value="TCOMPLEXTCP1"/>
</dbReference>
<keyword evidence="8" id="KW-1185">Reference proteome</keyword>
<dbReference type="Proteomes" id="UP000009022">
    <property type="component" value="Unassembled WGS sequence"/>
</dbReference>
<evidence type="ECO:0000256" key="6">
    <source>
        <dbReference type="SAM" id="MobiDB-lite"/>
    </source>
</evidence>
<dbReference type="Gene3D" id="3.30.260.10">
    <property type="entry name" value="TCP-1-like chaperonin intermediate domain"/>
    <property type="match status" value="1"/>
</dbReference>
<feature type="region of interest" description="Disordered" evidence="6">
    <location>
        <begin position="1"/>
        <end position="24"/>
    </location>
</feature>
<dbReference type="GO" id="GO:0005524">
    <property type="term" value="F:ATP binding"/>
    <property type="evidence" value="ECO:0007669"/>
    <property type="project" value="UniProtKB-KW"/>
</dbReference>
<dbReference type="PhylomeDB" id="B3SDF4"/>
<dbReference type="PROSITE" id="PS00751">
    <property type="entry name" value="TCP1_2"/>
    <property type="match status" value="1"/>
</dbReference>
<dbReference type="PROSITE" id="PS00750">
    <property type="entry name" value="TCP1_1"/>
    <property type="match status" value="1"/>
</dbReference>
<dbReference type="STRING" id="10228.B3SDF4"/>
<dbReference type="KEGG" id="tad:TRIADDRAFT_33841"/>
<name>B3SDF4_TRIAD</name>
<organism evidence="7 8">
    <name type="scientific">Trichoplax adhaerens</name>
    <name type="common">Trichoplax reptans</name>
    <dbReference type="NCBI Taxonomy" id="10228"/>
    <lineage>
        <taxon>Eukaryota</taxon>
        <taxon>Metazoa</taxon>
        <taxon>Placozoa</taxon>
        <taxon>Uniplacotomia</taxon>
        <taxon>Trichoplacea</taxon>
        <taxon>Trichoplacidae</taxon>
        <taxon>Trichoplax</taxon>
    </lineage>
</organism>